<proteinExistence type="predicted"/>
<evidence type="ECO:0000313" key="2">
    <source>
        <dbReference type="EMBL" id="GJJ73314.1"/>
    </source>
</evidence>
<comment type="caution">
    <text evidence="2">The sequence shown here is derived from an EMBL/GenBank/DDBJ whole genome shotgun (WGS) entry which is preliminary data.</text>
</comment>
<reference evidence="2" key="1">
    <citation type="submission" date="2021-11" db="EMBL/GenBank/DDBJ databases">
        <authorList>
            <person name="Herlambang A."/>
            <person name="Guo Y."/>
            <person name="Takashima Y."/>
            <person name="Nishizawa T."/>
        </authorList>
    </citation>
    <scope>NUCLEOTIDE SEQUENCE</scope>
    <source>
        <strain evidence="2">E1425</strain>
    </source>
</reference>
<organism evidence="2 3">
    <name type="scientific">Entomortierella parvispora</name>
    <dbReference type="NCBI Taxonomy" id="205924"/>
    <lineage>
        <taxon>Eukaryota</taxon>
        <taxon>Fungi</taxon>
        <taxon>Fungi incertae sedis</taxon>
        <taxon>Mucoromycota</taxon>
        <taxon>Mortierellomycotina</taxon>
        <taxon>Mortierellomycetes</taxon>
        <taxon>Mortierellales</taxon>
        <taxon>Mortierellaceae</taxon>
        <taxon>Entomortierella</taxon>
    </lineage>
</organism>
<feature type="region of interest" description="Disordered" evidence="1">
    <location>
        <begin position="119"/>
        <end position="144"/>
    </location>
</feature>
<name>A0A9P3LWR2_9FUNG</name>
<dbReference type="EMBL" id="BQFW01000008">
    <property type="protein sequence ID" value="GJJ73314.1"/>
    <property type="molecule type" value="Genomic_DNA"/>
</dbReference>
<sequence length="276" mass="30744">MALVPQPVLDQYSRILKHVLTDLQSWRSLVIGVSLATLSGLDVPHCSRLNQRILVGFLCPSDAIQPPLEGLVAFCPKLESLIVSADAWYRLDRLTKVLHDNQIRIKALQFKSSWIHDKTHEGSDDDDDDDNNSNSSGDDADSAAEDYGAAELVRSCGELRLLDLRVDDLEESARGAVRYHQATLEQFGITIQATEEDDVDNYDKEEFYSAQAEASTVRAIFLREMMTRFPRLSILRFLDTKNVVGEDGLIAVLTSRPWDTNFLECLVLAVSGSATA</sequence>
<dbReference type="Proteomes" id="UP000827284">
    <property type="component" value="Unassembled WGS sequence"/>
</dbReference>
<evidence type="ECO:0000256" key="1">
    <source>
        <dbReference type="SAM" id="MobiDB-lite"/>
    </source>
</evidence>
<gene>
    <name evidence="2" type="ORF">EMPS_05672</name>
</gene>
<accession>A0A9P3LWR2</accession>
<dbReference type="AlphaFoldDB" id="A0A9P3LWR2"/>
<evidence type="ECO:0000313" key="3">
    <source>
        <dbReference type="Proteomes" id="UP000827284"/>
    </source>
</evidence>
<reference evidence="2" key="2">
    <citation type="journal article" date="2022" name="Microbiol. Resour. Announc.">
        <title>Whole-Genome Sequence of Entomortierella parvispora E1425, a Mucoromycotan Fungus Associated with Burkholderiaceae-Related Endosymbiotic Bacteria.</title>
        <authorList>
            <person name="Herlambang A."/>
            <person name="Guo Y."/>
            <person name="Takashima Y."/>
            <person name="Narisawa K."/>
            <person name="Ohta H."/>
            <person name="Nishizawa T."/>
        </authorList>
    </citation>
    <scope>NUCLEOTIDE SEQUENCE</scope>
    <source>
        <strain evidence="2">E1425</strain>
    </source>
</reference>
<protein>
    <submittedName>
        <fullName evidence="2">Uncharacterized protein</fullName>
    </submittedName>
</protein>
<keyword evidence="3" id="KW-1185">Reference proteome</keyword>